<dbReference type="InterPro" id="IPR010791">
    <property type="entry name" value="AttH_dom"/>
</dbReference>
<dbReference type="Gene3D" id="2.40.370.10">
    <property type="entry name" value="AttH-like domain"/>
    <property type="match status" value="1"/>
</dbReference>
<dbReference type="PANTHER" id="PTHR38591">
    <property type="entry name" value="HYDROLASE"/>
    <property type="match status" value="1"/>
</dbReference>
<evidence type="ECO:0000313" key="2">
    <source>
        <dbReference type="EMBL" id="SMC29441.1"/>
    </source>
</evidence>
<dbReference type="GO" id="GO:0016787">
    <property type="term" value="F:hydrolase activity"/>
    <property type="evidence" value="ECO:0007669"/>
    <property type="project" value="UniProtKB-KW"/>
</dbReference>
<dbReference type="SUPFAM" id="SSF159245">
    <property type="entry name" value="AttH-like"/>
    <property type="match status" value="1"/>
</dbReference>
<dbReference type="Pfam" id="PF07143">
    <property type="entry name" value="CrtC"/>
    <property type="match status" value="1"/>
</dbReference>
<dbReference type="PANTHER" id="PTHR38591:SF1">
    <property type="entry name" value="BLL1000 PROTEIN"/>
    <property type="match status" value="1"/>
</dbReference>
<feature type="domain" description="AttH" evidence="1">
    <location>
        <begin position="30"/>
        <end position="212"/>
    </location>
</feature>
<dbReference type="AlphaFoldDB" id="A0A1W1Y0X5"/>
<dbReference type="Proteomes" id="UP000192761">
    <property type="component" value="Unassembled WGS sequence"/>
</dbReference>
<evidence type="ECO:0000259" key="1">
    <source>
        <dbReference type="Pfam" id="PF07143"/>
    </source>
</evidence>
<keyword evidence="3" id="KW-1185">Reference proteome</keyword>
<dbReference type="EMBL" id="FWXD01000035">
    <property type="protein sequence ID" value="SMC29441.1"/>
    <property type="molecule type" value="Genomic_DNA"/>
</dbReference>
<organism evidence="2 3">
    <name type="scientific">Andreprevotia lacus DSM 23236</name>
    <dbReference type="NCBI Taxonomy" id="1121001"/>
    <lineage>
        <taxon>Bacteria</taxon>
        <taxon>Pseudomonadati</taxon>
        <taxon>Pseudomonadota</taxon>
        <taxon>Betaproteobacteria</taxon>
        <taxon>Neisseriales</taxon>
        <taxon>Chitinibacteraceae</taxon>
        <taxon>Andreprevotia</taxon>
    </lineage>
</organism>
<keyword evidence="2" id="KW-0378">Hydrolase</keyword>
<gene>
    <name evidence="2" type="ORF">SAMN02745857_03839</name>
</gene>
<name>A0A1W1Y0X5_9NEIS</name>
<proteinExistence type="predicted"/>
<dbReference type="InterPro" id="IPR023374">
    <property type="entry name" value="AttH-like_dom_sf"/>
</dbReference>
<evidence type="ECO:0000313" key="3">
    <source>
        <dbReference type="Proteomes" id="UP000192761"/>
    </source>
</evidence>
<sequence length="371" mass="39549">MTTSPQTEAPLQITAISLPLDQYGHAGAPTEWWWHIGTLHAVDGREFGFEINATGYSTPNGAPTVGFTQLAITDVANQTRYQAVTVVDPLPADWAQYDAGKPWYVSLSGPDGAGAITMMQLGGNPLDMAVAVAFSNAADGTQCQINLQLRQQGAPLLVWGTGVEEVDPTGTTPVTKNNFYYSLTRLAATGAIVLGDEVIAVSGLTWMDHEYGAFPAGTPGRPDTWLLQDVQLDNGIHLSNFTEFGQVPQDGEPMKSHATVLLPGGKSVFIPTTTTPHGPVYTSAKGVDYFLKIHVELDTTRVVGYDVPSSLTVTSLCPDQLFLDGPSADVYEGVCHCEAHFDSNLINAGISQRVQGTAWVEQNLGNGTAGR</sequence>
<reference evidence="2 3" key="1">
    <citation type="submission" date="2017-04" db="EMBL/GenBank/DDBJ databases">
        <authorList>
            <person name="Afonso C.L."/>
            <person name="Miller P.J."/>
            <person name="Scott M.A."/>
            <person name="Spackman E."/>
            <person name="Goraichik I."/>
            <person name="Dimitrov K.M."/>
            <person name="Suarez D.L."/>
            <person name="Swayne D.E."/>
        </authorList>
    </citation>
    <scope>NUCLEOTIDE SEQUENCE [LARGE SCALE GENOMIC DNA]</scope>
    <source>
        <strain evidence="2 3">DSM 23236</strain>
    </source>
</reference>
<dbReference type="STRING" id="1121001.SAMN02745857_03839"/>
<protein>
    <submittedName>
        <fullName evidence="2">Predicted secreted hydrolase</fullName>
    </submittedName>
</protein>
<dbReference type="RefSeq" id="WP_176217022.1">
    <property type="nucleotide sequence ID" value="NZ_FWXD01000035.1"/>
</dbReference>
<accession>A0A1W1Y0X5</accession>